<keyword evidence="1" id="KW-0812">Transmembrane</keyword>
<evidence type="ECO:0000313" key="3">
    <source>
        <dbReference type="Proteomes" id="UP001229421"/>
    </source>
</evidence>
<keyword evidence="1" id="KW-0472">Membrane</keyword>
<feature type="transmembrane region" description="Helical" evidence="1">
    <location>
        <begin position="60"/>
        <end position="78"/>
    </location>
</feature>
<sequence>MKYLKLISETSNPNRGVSYEIQEMININVLRIYIANLHMKQCISLSYCRSLLKYNYTFDAVNISFFIFALGLWLLIEIPDMMKAVSIRLGNQQQTEDQYDQLYVSIALVHLLLDQFLSFEFNVSAIRKLQPVLMLCYLSIST</sequence>
<reference evidence="2" key="1">
    <citation type="journal article" date="2023" name="bioRxiv">
        <title>Improved chromosome-level genome assembly for marigold (Tagetes erecta).</title>
        <authorList>
            <person name="Jiang F."/>
            <person name="Yuan L."/>
            <person name="Wang S."/>
            <person name="Wang H."/>
            <person name="Xu D."/>
            <person name="Wang A."/>
            <person name="Fan W."/>
        </authorList>
    </citation>
    <scope>NUCLEOTIDE SEQUENCE</scope>
    <source>
        <strain evidence="2">WSJ</strain>
        <tissue evidence="2">Leaf</tissue>
    </source>
</reference>
<comment type="caution">
    <text evidence="2">The sequence shown here is derived from an EMBL/GenBank/DDBJ whole genome shotgun (WGS) entry which is preliminary data.</text>
</comment>
<organism evidence="2 3">
    <name type="scientific">Tagetes erecta</name>
    <name type="common">African marigold</name>
    <dbReference type="NCBI Taxonomy" id="13708"/>
    <lineage>
        <taxon>Eukaryota</taxon>
        <taxon>Viridiplantae</taxon>
        <taxon>Streptophyta</taxon>
        <taxon>Embryophyta</taxon>
        <taxon>Tracheophyta</taxon>
        <taxon>Spermatophyta</taxon>
        <taxon>Magnoliopsida</taxon>
        <taxon>eudicotyledons</taxon>
        <taxon>Gunneridae</taxon>
        <taxon>Pentapetalae</taxon>
        <taxon>asterids</taxon>
        <taxon>campanulids</taxon>
        <taxon>Asterales</taxon>
        <taxon>Asteraceae</taxon>
        <taxon>Asteroideae</taxon>
        <taxon>Heliantheae alliance</taxon>
        <taxon>Tageteae</taxon>
        <taxon>Tagetes</taxon>
    </lineage>
</organism>
<evidence type="ECO:0000256" key="1">
    <source>
        <dbReference type="SAM" id="Phobius"/>
    </source>
</evidence>
<dbReference type="Proteomes" id="UP001229421">
    <property type="component" value="Unassembled WGS sequence"/>
</dbReference>
<protein>
    <submittedName>
        <fullName evidence="2">Uncharacterized protein</fullName>
    </submittedName>
</protein>
<name>A0AAD8KWR3_TARER</name>
<gene>
    <name evidence="2" type="ORF">QVD17_13137</name>
</gene>
<accession>A0AAD8KWR3</accession>
<proteinExistence type="predicted"/>
<keyword evidence="1" id="KW-1133">Transmembrane helix</keyword>
<dbReference type="EMBL" id="JAUHHV010000003">
    <property type="protein sequence ID" value="KAK1430423.1"/>
    <property type="molecule type" value="Genomic_DNA"/>
</dbReference>
<keyword evidence="3" id="KW-1185">Reference proteome</keyword>
<evidence type="ECO:0000313" key="2">
    <source>
        <dbReference type="EMBL" id="KAK1430423.1"/>
    </source>
</evidence>
<dbReference type="AlphaFoldDB" id="A0AAD8KWR3"/>